<reference evidence="7 8" key="1">
    <citation type="submission" date="2017-11" db="EMBL/GenBank/DDBJ databases">
        <title>Complete genome sequence of Sphingomonas sp. Strain Cra20, a psychrotolerant potential plant growth promoting rhizobacteria.</title>
        <authorList>
            <person name="Luo Y."/>
        </authorList>
    </citation>
    <scope>NUCLEOTIDE SEQUENCE [LARGE SCALE GENOMIC DNA]</scope>
    <source>
        <strain evidence="7 8">Cra20</strain>
    </source>
</reference>
<dbReference type="PANTHER" id="PTHR30569:SF0">
    <property type="entry name" value="CYTOSINE PERMEASE"/>
    <property type="match status" value="1"/>
</dbReference>
<protein>
    <submittedName>
        <fullName evidence="7">Cytosine permease</fullName>
    </submittedName>
</protein>
<feature type="transmembrane region" description="Helical" evidence="6">
    <location>
        <begin position="264"/>
        <end position="288"/>
    </location>
</feature>
<feature type="transmembrane region" description="Helical" evidence="6">
    <location>
        <begin position="202"/>
        <end position="220"/>
    </location>
</feature>
<feature type="transmembrane region" description="Helical" evidence="6">
    <location>
        <begin position="99"/>
        <end position="122"/>
    </location>
</feature>
<evidence type="ECO:0000256" key="4">
    <source>
        <dbReference type="ARBA" id="ARBA00022989"/>
    </source>
</evidence>
<dbReference type="Proteomes" id="UP000229081">
    <property type="component" value="Chromosome"/>
</dbReference>
<evidence type="ECO:0000256" key="1">
    <source>
        <dbReference type="ARBA" id="ARBA00004141"/>
    </source>
</evidence>
<dbReference type="Gene3D" id="1.10.4160.10">
    <property type="entry name" value="Hydantoin permease"/>
    <property type="match status" value="1"/>
</dbReference>
<comment type="subcellular location">
    <subcellularLocation>
        <location evidence="1">Membrane</location>
        <topology evidence="1">Multi-pass membrane protein</topology>
    </subcellularLocation>
</comment>
<keyword evidence="8" id="KW-1185">Reference proteome</keyword>
<dbReference type="KEGG" id="sphc:CVN68_20395"/>
<evidence type="ECO:0000256" key="2">
    <source>
        <dbReference type="ARBA" id="ARBA00008974"/>
    </source>
</evidence>
<accession>A0A2K8MJG2</accession>
<evidence type="ECO:0000256" key="5">
    <source>
        <dbReference type="ARBA" id="ARBA00023136"/>
    </source>
</evidence>
<dbReference type="PANTHER" id="PTHR30569">
    <property type="entry name" value="CYTOSINE TRANSPORTER CODB"/>
    <property type="match status" value="1"/>
</dbReference>
<feature type="transmembrane region" description="Helical" evidence="6">
    <location>
        <begin position="52"/>
        <end position="78"/>
    </location>
</feature>
<evidence type="ECO:0000256" key="6">
    <source>
        <dbReference type="SAM" id="Phobius"/>
    </source>
</evidence>
<dbReference type="AlphaFoldDB" id="A0A2K8MJG2"/>
<evidence type="ECO:0000313" key="8">
    <source>
        <dbReference type="Proteomes" id="UP000229081"/>
    </source>
</evidence>
<evidence type="ECO:0000256" key="3">
    <source>
        <dbReference type="ARBA" id="ARBA00022692"/>
    </source>
</evidence>
<feature type="transmembrane region" description="Helical" evidence="6">
    <location>
        <begin position="372"/>
        <end position="393"/>
    </location>
</feature>
<dbReference type="Pfam" id="PF02133">
    <property type="entry name" value="Transp_cyt_pur"/>
    <property type="match status" value="1"/>
</dbReference>
<feature type="transmembrane region" description="Helical" evidence="6">
    <location>
        <begin position="163"/>
        <end position="182"/>
    </location>
</feature>
<gene>
    <name evidence="7" type="ORF">CVN68_20395</name>
</gene>
<dbReference type="GO" id="GO:0005886">
    <property type="term" value="C:plasma membrane"/>
    <property type="evidence" value="ECO:0007669"/>
    <property type="project" value="TreeGrafter"/>
</dbReference>
<feature type="transmembrane region" description="Helical" evidence="6">
    <location>
        <begin position="309"/>
        <end position="329"/>
    </location>
</feature>
<evidence type="ECO:0000313" key="7">
    <source>
        <dbReference type="EMBL" id="ATY34018.1"/>
    </source>
</evidence>
<feature type="transmembrane region" description="Helical" evidence="6">
    <location>
        <begin position="232"/>
        <end position="258"/>
    </location>
</feature>
<feature type="transmembrane region" description="Helical" evidence="6">
    <location>
        <begin position="399"/>
        <end position="417"/>
    </location>
</feature>
<comment type="similarity">
    <text evidence="2">Belongs to the purine-cytosine permease (2.A.39) family.</text>
</comment>
<dbReference type="GO" id="GO:0015209">
    <property type="term" value="F:cytosine transmembrane transporter activity"/>
    <property type="evidence" value="ECO:0007669"/>
    <property type="project" value="InterPro"/>
</dbReference>
<sequence length="431" mass="44901">MGGVTEHAGELHAHSPVPEGVTVPGWRVGLIVASFSIGLPDFLNGAHNALALGLWGAVSAALIAAVILCAGGCLTALVSVRTRLSTYLLVRRSFGTGGAALINTVIALIHFCWFGVNASFFGEAMVQAAEANGFAGNFTLFVILGSALMTVSTIIGFKALDRLAVVAVPVLGVILALVVWAALDRHGLVTVPAASPAEPMGFGIAISALIGAYMLAVATMPDLSRYTRTTRGAIASMVLSFPIATPLMMTAAAIPALATCETSIMKLVVQFGFGTPVLFLLVLPTWTVNSLNLYSSSLSLGTTFPRVRPWLFTMLGGTMGAGFALMGILDAFIPFLLFLGLIIPPIAAIYVIDAFTTWRDADSAASIAAVPLVRWPALATWLGSIVVAVLAAYQGWTLTTVPALDATICAALVYALVRRRFASARPGSDHA</sequence>
<name>A0A2K8MJG2_9SPHN</name>
<dbReference type="InterPro" id="IPR001248">
    <property type="entry name" value="Pur-cyt_permease"/>
</dbReference>
<keyword evidence="4 6" id="KW-1133">Transmembrane helix</keyword>
<proteinExistence type="inferred from homology"/>
<feature type="transmembrane region" description="Helical" evidence="6">
    <location>
        <begin position="335"/>
        <end position="352"/>
    </location>
</feature>
<dbReference type="EMBL" id="CP024923">
    <property type="protein sequence ID" value="ATY34018.1"/>
    <property type="molecule type" value="Genomic_DNA"/>
</dbReference>
<organism evidence="7 8">
    <name type="scientific">Sphingomonas psychrotolerans</name>
    <dbReference type="NCBI Taxonomy" id="1327635"/>
    <lineage>
        <taxon>Bacteria</taxon>
        <taxon>Pseudomonadati</taxon>
        <taxon>Pseudomonadota</taxon>
        <taxon>Alphaproteobacteria</taxon>
        <taxon>Sphingomonadales</taxon>
        <taxon>Sphingomonadaceae</taxon>
        <taxon>Sphingomonas</taxon>
    </lineage>
</organism>
<keyword evidence="3 6" id="KW-0812">Transmembrane</keyword>
<dbReference type="OrthoDB" id="9780088at2"/>
<dbReference type="InterPro" id="IPR030191">
    <property type="entry name" value="CodB"/>
</dbReference>
<keyword evidence="5 6" id="KW-0472">Membrane</keyword>
<feature type="transmembrane region" description="Helical" evidence="6">
    <location>
        <begin position="134"/>
        <end position="156"/>
    </location>
</feature>